<protein>
    <submittedName>
        <fullName evidence="4">Uncharacterized protein</fullName>
    </submittedName>
</protein>
<evidence type="ECO:0000313" key="5">
    <source>
        <dbReference type="Proteomes" id="UP000005239"/>
    </source>
</evidence>
<feature type="region of interest" description="Disordered" evidence="1">
    <location>
        <begin position="413"/>
        <end position="455"/>
    </location>
</feature>
<feature type="compositionally biased region" description="Low complexity" evidence="1">
    <location>
        <begin position="413"/>
        <end position="446"/>
    </location>
</feature>
<accession>A0A2A6B6Q8</accession>
<keyword evidence="2" id="KW-0812">Transmembrane</keyword>
<feature type="signal peptide" evidence="3">
    <location>
        <begin position="1"/>
        <end position="16"/>
    </location>
</feature>
<sequence>MKSHLLFLLLLPSALPECIKWAECNKATCFSKYAARNGLGLFDKIAQGAAPPTVGLSLEHQTVLDGNFSKAVTRVVIQVEIPGMGASDFAGIAVGQLTLVGCLKDKAVANMEFKAHSTTPSYAGNSFCCSIDVEHLNIELLAVSSALPLSIIHSSGGSSTTLPTDFSIVMIMDALQHREKSEVTCEISSFRMEKELGEGIVPYYPLQDPTTGRCELKNHVIKKYDGATFGKKRVNDVPICNEGKWKLDRDEQDFAKTPLYCVPQDKQMRIACAGHAPPAELLCGRECGSMDPDFFLCPVQSTQLQVLDNSTTWRKADKIVCTVDGYVSILGEEKTHLSIAAKVQCKVKNPHNPTPTYLTLSRGFAVGFAVLLYVILFTALTIGCRVFFSKWAERVEALGPIYSPYGALSSRAVTNNNNNVTNNNNNTTNNNNESNRNTPSNRTNNTAESARSRKQ</sequence>
<keyword evidence="2" id="KW-1133">Transmembrane helix</keyword>
<feature type="chain" id="PRO_5043837008" evidence="3">
    <location>
        <begin position="17"/>
        <end position="455"/>
    </location>
</feature>
<dbReference type="AlphaFoldDB" id="A0A2A6B6Q8"/>
<accession>A0A8R1YRG5</accession>
<reference evidence="5" key="1">
    <citation type="journal article" date="2008" name="Nat. Genet.">
        <title>The Pristionchus pacificus genome provides a unique perspective on nematode lifestyle and parasitism.</title>
        <authorList>
            <person name="Dieterich C."/>
            <person name="Clifton S.W."/>
            <person name="Schuster L.N."/>
            <person name="Chinwalla A."/>
            <person name="Delehaunty K."/>
            <person name="Dinkelacker I."/>
            <person name="Fulton L."/>
            <person name="Fulton R."/>
            <person name="Godfrey J."/>
            <person name="Minx P."/>
            <person name="Mitreva M."/>
            <person name="Roeseler W."/>
            <person name="Tian H."/>
            <person name="Witte H."/>
            <person name="Yang S.P."/>
            <person name="Wilson R.K."/>
            <person name="Sommer R.J."/>
        </authorList>
    </citation>
    <scope>NUCLEOTIDE SEQUENCE [LARGE SCALE GENOMIC DNA]</scope>
    <source>
        <strain evidence="5">PS312</strain>
    </source>
</reference>
<feature type="transmembrane region" description="Helical" evidence="2">
    <location>
        <begin position="364"/>
        <end position="388"/>
    </location>
</feature>
<keyword evidence="2" id="KW-0472">Membrane</keyword>
<evidence type="ECO:0000313" key="4">
    <source>
        <dbReference type="EnsemblMetazoa" id="PPA28199.1"/>
    </source>
</evidence>
<organism evidence="4 5">
    <name type="scientific">Pristionchus pacificus</name>
    <name type="common">Parasitic nematode worm</name>
    <dbReference type="NCBI Taxonomy" id="54126"/>
    <lineage>
        <taxon>Eukaryota</taxon>
        <taxon>Metazoa</taxon>
        <taxon>Ecdysozoa</taxon>
        <taxon>Nematoda</taxon>
        <taxon>Chromadorea</taxon>
        <taxon>Rhabditida</taxon>
        <taxon>Rhabditina</taxon>
        <taxon>Diplogasteromorpha</taxon>
        <taxon>Diplogasteroidea</taxon>
        <taxon>Neodiplogasteridae</taxon>
        <taxon>Pristionchus</taxon>
    </lineage>
</organism>
<gene>
    <name evidence="4" type="primary">WBGene00117753</name>
</gene>
<proteinExistence type="predicted"/>
<name>A0A2A6B6Q8_PRIPA</name>
<dbReference type="EnsemblMetazoa" id="PPA28199.1">
    <property type="protein sequence ID" value="PPA28199.1"/>
    <property type="gene ID" value="WBGene00117753"/>
</dbReference>
<evidence type="ECO:0000256" key="1">
    <source>
        <dbReference type="SAM" id="MobiDB-lite"/>
    </source>
</evidence>
<reference evidence="4" key="2">
    <citation type="submission" date="2022-06" db="UniProtKB">
        <authorList>
            <consortium name="EnsemblMetazoa"/>
        </authorList>
    </citation>
    <scope>IDENTIFICATION</scope>
    <source>
        <strain evidence="4">PS312</strain>
    </source>
</reference>
<keyword evidence="5" id="KW-1185">Reference proteome</keyword>
<keyword evidence="3" id="KW-0732">Signal</keyword>
<evidence type="ECO:0000256" key="2">
    <source>
        <dbReference type="SAM" id="Phobius"/>
    </source>
</evidence>
<evidence type="ECO:0000256" key="3">
    <source>
        <dbReference type="SAM" id="SignalP"/>
    </source>
</evidence>
<dbReference type="Proteomes" id="UP000005239">
    <property type="component" value="Unassembled WGS sequence"/>
</dbReference>